<gene>
    <name evidence="1" type="ORF">DQK91_12310</name>
</gene>
<protein>
    <submittedName>
        <fullName evidence="1">Phosphonate C-P lyase system protein PhnH</fullName>
    </submittedName>
</protein>
<dbReference type="GO" id="GO:0019634">
    <property type="term" value="P:organic phosphonate metabolic process"/>
    <property type="evidence" value="ECO:0007669"/>
    <property type="project" value="InterPro"/>
</dbReference>
<dbReference type="NCBIfam" id="TIGR03292">
    <property type="entry name" value="PhnH_redo"/>
    <property type="match status" value="1"/>
</dbReference>
<dbReference type="AlphaFoldDB" id="A0A6P1ZFS5"/>
<dbReference type="Proteomes" id="UP000434052">
    <property type="component" value="Unassembled WGS sequence"/>
</dbReference>
<dbReference type="Gene3D" id="3.40.50.11310">
    <property type="entry name" value="Bacterial phosphonate metabolism protein PhnH"/>
    <property type="match status" value="1"/>
</dbReference>
<comment type="caution">
    <text evidence="1">The sequence shown here is derived from an EMBL/GenBank/DDBJ whole genome shotgun (WGS) entry which is preliminary data.</text>
</comment>
<dbReference type="EMBL" id="QMIF01000007">
    <property type="protein sequence ID" value="TVM33482.1"/>
    <property type="molecule type" value="Genomic_DNA"/>
</dbReference>
<keyword evidence="1" id="KW-0456">Lyase</keyword>
<dbReference type="OrthoDB" id="9814509at2"/>
<dbReference type="Pfam" id="PF05845">
    <property type="entry name" value="PhnH"/>
    <property type="match status" value="1"/>
</dbReference>
<dbReference type="SUPFAM" id="SSF159709">
    <property type="entry name" value="PhnH-like"/>
    <property type="match status" value="1"/>
</dbReference>
<sequence>MTGLKAGFSTPVLSSQAVFRQVLTAMSRPGTVQRIQSLPPAEPPLLPATAAVCLTLVDFETPLWLDAPLAASNAAGYLRFHCGCPLAAEPVAASFALISDPAAMPALCAFNPGRQDYPDRSATLIIQVSALAEGEGVRLSGPGIQESARLRVDGLPDRFWVEQEANRSLFPRGVDLVFTTSDAVAAMPRTTQVES</sequence>
<evidence type="ECO:0000313" key="1">
    <source>
        <dbReference type="EMBL" id="TVM33482.1"/>
    </source>
</evidence>
<proteinExistence type="predicted"/>
<dbReference type="InterPro" id="IPR038058">
    <property type="entry name" value="PhnH-like_sp"/>
</dbReference>
<reference evidence="1 2" key="1">
    <citation type="submission" date="2018-06" db="EMBL/GenBank/DDBJ databases">
        <title>Complete genome of Desulfovibrio marinus P48SEP.</title>
        <authorList>
            <person name="Crispim J.S."/>
            <person name="Vidigal P.M.P."/>
            <person name="Silva L.C.F."/>
            <person name="Araujo L.C."/>
            <person name="Laguardia C.N."/>
            <person name="Dias R.S."/>
            <person name="Sousa M.P."/>
            <person name="Paula S.O."/>
            <person name="Silva C."/>
        </authorList>
    </citation>
    <scope>NUCLEOTIDE SEQUENCE [LARGE SCALE GENOMIC DNA]</scope>
    <source>
        <strain evidence="1 2">P48SEP</strain>
    </source>
</reference>
<evidence type="ECO:0000313" key="2">
    <source>
        <dbReference type="Proteomes" id="UP000434052"/>
    </source>
</evidence>
<organism evidence="1 2">
    <name type="scientific">Oceanidesulfovibrio marinus</name>
    <dbReference type="NCBI Taxonomy" id="370038"/>
    <lineage>
        <taxon>Bacteria</taxon>
        <taxon>Pseudomonadati</taxon>
        <taxon>Thermodesulfobacteriota</taxon>
        <taxon>Desulfovibrionia</taxon>
        <taxon>Desulfovibrionales</taxon>
        <taxon>Desulfovibrionaceae</taxon>
        <taxon>Oceanidesulfovibrio</taxon>
    </lineage>
</organism>
<dbReference type="InterPro" id="IPR008772">
    <property type="entry name" value="Phosphonate_metab_PhnH"/>
</dbReference>
<dbReference type="PIRSF" id="PIRSF020680">
    <property type="entry name" value="PhnH"/>
    <property type="match status" value="1"/>
</dbReference>
<name>A0A6P1ZFS5_9BACT</name>
<accession>A0A6P1ZFS5</accession>
<dbReference type="GO" id="GO:0016829">
    <property type="term" value="F:lyase activity"/>
    <property type="evidence" value="ECO:0007669"/>
    <property type="project" value="UniProtKB-KW"/>
</dbReference>